<dbReference type="Proteomes" id="UP001642482">
    <property type="component" value="Unassembled WGS sequence"/>
</dbReference>
<organism evidence="1 2">
    <name type="scientific">Sporothrix eucalyptigena</name>
    <dbReference type="NCBI Taxonomy" id="1812306"/>
    <lineage>
        <taxon>Eukaryota</taxon>
        <taxon>Fungi</taxon>
        <taxon>Dikarya</taxon>
        <taxon>Ascomycota</taxon>
        <taxon>Pezizomycotina</taxon>
        <taxon>Sordariomycetes</taxon>
        <taxon>Sordariomycetidae</taxon>
        <taxon>Ophiostomatales</taxon>
        <taxon>Ophiostomataceae</taxon>
        <taxon>Sporothrix</taxon>
    </lineage>
</organism>
<name>A0ABP0CJ98_9PEZI</name>
<sequence length="84" mass="9597">MSPEDQPAVLDDMFEKINTLDGISVYFLRRLLKQTTEEELAAAEWQFQSVLGWAKNHLLPRIDAGLYRRLKPSCTNDTLEMVAG</sequence>
<comment type="caution">
    <text evidence="1">The sequence shown here is derived from an EMBL/GenBank/DDBJ whole genome shotgun (WGS) entry which is preliminary data.</text>
</comment>
<accession>A0ABP0CJ98</accession>
<dbReference type="EMBL" id="CAWUHD010000107">
    <property type="protein sequence ID" value="CAK7231971.1"/>
    <property type="molecule type" value="Genomic_DNA"/>
</dbReference>
<reference evidence="1 2" key="1">
    <citation type="submission" date="2024-01" db="EMBL/GenBank/DDBJ databases">
        <authorList>
            <person name="Allen C."/>
            <person name="Tagirdzhanova G."/>
        </authorList>
    </citation>
    <scope>NUCLEOTIDE SEQUENCE [LARGE SCALE GENOMIC DNA]</scope>
</reference>
<protein>
    <submittedName>
        <fullName evidence="1">Uncharacterized protein</fullName>
    </submittedName>
</protein>
<proteinExistence type="predicted"/>
<keyword evidence="2" id="KW-1185">Reference proteome</keyword>
<evidence type="ECO:0000313" key="2">
    <source>
        <dbReference type="Proteomes" id="UP001642482"/>
    </source>
</evidence>
<evidence type="ECO:0000313" key="1">
    <source>
        <dbReference type="EMBL" id="CAK7231971.1"/>
    </source>
</evidence>
<gene>
    <name evidence="1" type="ORF">SEUCBS140593_008102</name>
</gene>